<protein>
    <submittedName>
        <fullName evidence="1">Uncharacterized protein</fullName>
    </submittedName>
</protein>
<evidence type="ECO:0000313" key="1">
    <source>
        <dbReference type="EMBL" id="SVC12137.1"/>
    </source>
</evidence>
<organism evidence="1">
    <name type="scientific">marine metagenome</name>
    <dbReference type="NCBI Taxonomy" id="408172"/>
    <lineage>
        <taxon>unclassified sequences</taxon>
        <taxon>metagenomes</taxon>
        <taxon>ecological metagenomes</taxon>
    </lineage>
</organism>
<accession>A0A382JM15</accession>
<name>A0A382JM15_9ZZZZ</name>
<dbReference type="AlphaFoldDB" id="A0A382JM15"/>
<sequence length="23" mass="2829">MYWFLIRSIVSAVLGSQFYKWYA</sequence>
<dbReference type="EMBL" id="UINC01074694">
    <property type="protein sequence ID" value="SVC12137.1"/>
    <property type="molecule type" value="Genomic_DNA"/>
</dbReference>
<reference evidence="1" key="1">
    <citation type="submission" date="2018-05" db="EMBL/GenBank/DDBJ databases">
        <authorList>
            <person name="Lanie J.A."/>
            <person name="Ng W.-L."/>
            <person name="Kazmierczak K.M."/>
            <person name="Andrzejewski T.M."/>
            <person name="Davidsen T.M."/>
            <person name="Wayne K.J."/>
            <person name="Tettelin H."/>
            <person name="Glass J.I."/>
            <person name="Rusch D."/>
            <person name="Podicherti R."/>
            <person name="Tsui H.-C.T."/>
            <person name="Winkler M.E."/>
        </authorList>
    </citation>
    <scope>NUCLEOTIDE SEQUENCE</scope>
</reference>
<proteinExistence type="predicted"/>
<feature type="non-terminal residue" evidence="1">
    <location>
        <position position="23"/>
    </location>
</feature>
<gene>
    <name evidence="1" type="ORF">METZ01_LOCUS264991</name>
</gene>